<dbReference type="Proteomes" id="UP000697710">
    <property type="component" value="Unassembled WGS sequence"/>
</dbReference>
<feature type="domain" description="Aminotransferase class I/classII large" evidence="6">
    <location>
        <begin position="5"/>
        <end position="301"/>
    </location>
</feature>
<evidence type="ECO:0000256" key="2">
    <source>
        <dbReference type="ARBA" id="ARBA00007441"/>
    </source>
</evidence>
<evidence type="ECO:0000256" key="1">
    <source>
        <dbReference type="ARBA" id="ARBA00001933"/>
    </source>
</evidence>
<dbReference type="GO" id="GO:0030170">
    <property type="term" value="F:pyridoxal phosphate binding"/>
    <property type="evidence" value="ECO:0007669"/>
    <property type="project" value="InterPro"/>
</dbReference>
<dbReference type="InterPro" id="IPR015424">
    <property type="entry name" value="PyrdxlP-dep_Trfase"/>
</dbReference>
<evidence type="ECO:0000313" key="7">
    <source>
        <dbReference type="EMBL" id="MCA9729129.1"/>
    </source>
</evidence>
<evidence type="ECO:0000256" key="5">
    <source>
        <dbReference type="ARBA" id="ARBA00022898"/>
    </source>
</evidence>
<dbReference type="AlphaFoldDB" id="A0A956M119"/>
<reference evidence="7" key="2">
    <citation type="journal article" date="2021" name="Microbiome">
        <title>Successional dynamics and alternative stable states in a saline activated sludge microbial community over 9 years.</title>
        <authorList>
            <person name="Wang Y."/>
            <person name="Ye J."/>
            <person name="Ju F."/>
            <person name="Liu L."/>
            <person name="Boyd J.A."/>
            <person name="Deng Y."/>
            <person name="Parks D.H."/>
            <person name="Jiang X."/>
            <person name="Yin X."/>
            <person name="Woodcroft B.J."/>
            <person name="Tyson G.W."/>
            <person name="Hugenholtz P."/>
            <person name="Polz M.F."/>
            <person name="Zhang T."/>
        </authorList>
    </citation>
    <scope>NUCLEOTIDE SEQUENCE</scope>
    <source>
        <strain evidence="7">HKST-UBA01</strain>
    </source>
</reference>
<dbReference type="EMBL" id="JAGQHR010000583">
    <property type="protein sequence ID" value="MCA9729129.1"/>
    <property type="molecule type" value="Genomic_DNA"/>
</dbReference>
<sequence length="309" mass="33945">HAHARVEPEHLVLCAGTSEAYSWLFKLLCDPGDQVLLPAPSYPLLDDLADLEDVELVRYPLRYDGAWHADPDRIERAIGPRTRAVVIVQPNNPTGSCLTHGELEALGSLCERRGLALISDEVFLDYPFASEPLPSALDAASGLRFVLGGLSKAAGLPQMKASWIAVAGPPTQRDEALLRLETIADTFLSVNTPVQVGLPALLAAGRVVRRAILDRVRTNRSTILSMRKQAAPWDCLAADGGWYAVLRVPRVHTDEDWCLSLLEQEGVHVHPGYFYDFETDGFLVVSLLPPPDQLREGMTRIARRLDTSS</sequence>
<dbReference type="SUPFAM" id="SSF53383">
    <property type="entry name" value="PLP-dependent transferases"/>
    <property type="match status" value="1"/>
</dbReference>
<dbReference type="Gene3D" id="3.90.1150.10">
    <property type="entry name" value="Aspartate Aminotransferase, domain 1"/>
    <property type="match status" value="1"/>
</dbReference>
<reference evidence="7" key="1">
    <citation type="submission" date="2020-04" db="EMBL/GenBank/DDBJ databases">
        <authorList>
            <person name="Zhang T."/>
        </authorList>
    </citation>
    <scope>NUCLEOTIDE SEQUENCE</scope>
    <source>
        <strain evidence="7">HKST-UBA01</strain>
    </source>
</reference>
<dbReference type="InterPro" id="IPR004839">
    <property type="entry name" value="Aminotransferase_I/II_large"/>
</dbReference>
<dbReference type="InterPro" id="IPR050596">
    <property type="entry name" value="AspAT/PAT-like"/>
</dbReference>
<protein>
    <submittedName>
        <fullName evidence="7">Pyridoxal phosphate-dependent aminotransferase</fullName>
    </submittedName>
</protein>
<comment type="caution">
    <text evidence="7">The sequence shown here is derived from an EMBL/GenBank/DDBJ whole genome shotgun (WGS) entry which is preliminary data.</text>
</comment>
<evidence type="ECO:0000256" key="4">
    <source>
        <dbReference type="ARBA" id="ARBA00022679"/>
    </source>
</evidence>
<keyword evidence="5" id="KW-0663">Pyridoxal phosphate</keyword>
<keyword evidence="4" id="KW-0808">Transferase</keyword>
<proteinExistence type="inferred from homology"/>
<dbReference type="PANTHER" id="PTHR46383">
    <property type="entry name" value="ASPARTATE AMINOTRANSFERASE"/>
    <property type="match status" value="1"/>
</dbReference>
<keyword evidence="3 7" id="KW-0032">Aminotransferase</keyword>
<name>A0A956M119_UNCEI</name>
<evidence type="ECO:0000313" key="8">
    <source>
        <dbReference type="Proteomes" id="UP000697710"/>
    </source>
</evidence>
<accession>A0A956M119</accession>
<dbReference type="Gene3D" id="3.40.640.10">
    <property type="entry name" value="Type I PLP-dependent aspartate aminotransferase-like (Major domain)"/>
    <property type="match status" value="1"/>
</dbReference>
<dbReference type="InterPro" id="IPR015422">
    <property type="entry name" value="PyrdxlP-dep_Trfase_small"/>
</dbReference>
<organism evidence="7 8">
    <name type="scientific">Eiseniibacteriota bacterium</name>
    <dbReference type="NCBI Taxonomy" id="2212470"/>
    <lineage>
        <taxon>Bacteria</taxon>
        <taxon>Candidatus Eiseniibacteriota</taxon>
    </lineage>
</organism>
<dbReference type="Pfam" id="PF00155">
    <property type="entry name" value="Aminotran_1_2"/>
    <property type="match status" value="1"/>
</dbReference>
<evidence type="ECO:0000256" key="3">
    <source>
        <dbReference type="ARBA" id="ARBA00022576"/>
    </source>
</evidence>
<dbReference type="InterPro" id="IPR015421">
    <property type="entry name" value="PyrdxlP-dep_Trfase_major"/>
</dbReference>
<evidence type="ECO:0000259" key="6">
    <source>
        <dbReference type="Pfam" id="PF00155"/>
    </source>
</evidence>
<comment type="cofactor">
    <cofactor evidence="1">
        <name>pyridoxal 5'-phosphate</name>
        <dbReference type="ChEBI" id="CHEBI:597326"/>
    </cofactor>
</comment>
<dbReference type="GO" id="GO:0008483">
    <property type="term" value="F:transaminase activity"/>
    <property type="evidence" value="ECO:0007669"/>
    <property type="project" value="UniProtKB-KW"/>
</dbReference>
<dbReference type="CDD" id="cd00609">
    <property type="entry name" value="AAT_like"/>
    <property type="match status" value="1"/>
</dbReference>
<gene>
    <name evidence="7" type="ORF">KC729_15675</name>
</gene>
<feature type="non-terminal residue" evidence="7">
    <location>
        <position position="1"/>
    </location>
</feature>
<comment type="similarity">
    <text evidence="2">Belongs to the class-I pyridoxal-phosphate-dependent aminotransferase family.</text>
</comment>
<dbReference type="GO" id="GO:0006520">
    <property type="term" value="P:amino acid metabolic process"/>
    <property type="evidence" value="ECO:0007669"/>
    <property type="project" value="InterPro"/>
</dbReference>